<evidence type="ECO:0000256" key="1">
    <source>
        <dbReference type="SAM" id="Phobius"/>
    </source>
</evidence>
<feature type="transmembrane region" description="Helical" evidence="1">
    <location>
        <begin position="6"/>
        <end position="23"/>
    </location>
</feature>
<reference evidence="2 3" key="1">
    <citation type="submission" date="2016-05" db="EMBL/GenBank/DDBJ databases">
        <title>Nuclear genome of Blastocystis sp. subtype 1 NandII.</title>
        <authorList>
            <person name="Gentekaki E."/>
            <person name="Curtis B."/>
            <person name="Stairs C."/>
            <person name="Eme L."/>
            <person name="Herman E."/>
            <person name="Klimes V."/>
            <person name="Arias M.C."/>
            <person name="Elias M."/>
            <person name="Hilliou F."/>
            <person name="Klute M."/>
            <person name="Malik S.-B."/>
            <person name="Pightling A."/>
            <person name="Rachubinski R."/>
            <person name="Salas D."/>
            <person name="Schlacht A."/>
            <person name="Suga H."/>
            <person name="Archibald J."/>
            <person name="Ball S.G."/>
            <person name="Clark G."/>
            <person name="Dacks J."/>
            <person name="Van Der Giezen M."/>
            <person name="Tsaousis A."/>
            <person name="Roger A."/>
        </authorList>
    </citation>
    <scope>NUCLEOTIDE SEQUENCE [LARGE SCALE GENOMIC DNA]</scope>
    <source>
        <strain evidence="3">ATCC 50177 / NandII</strain>
    </source>
</reference>
<dbReference type="InterPro" id="IPR014756">
    <property type="entry name" value="Ig_E-set"/>
</dbReference>
<dbReference type="SUPFAM" id="SSF51445">
    <property type="entry name" value="(Trans)glycosidases"/>
    <property type="match status" value="1"/>
</dbReference>
<gene>
    <name evidence="2" type="ORF">AV274_5965</name>
</gene>
<dbReference type="InterPro" id="IPR013783">
    <property type="entry name" value="Ig-like_fold"/>
</dbReference>
<dbReference type="Gene3D" id="2.60.40.10">
    <property type="entry name" value="Immunoglobulins"/>
    <property type="match status" value="1"/>
</dbReference>
<evidence type="ECO:0000313" key="3">
    <source>
        <dbReference type="Proteomes" id="UP000078348"/>
    </source>
</evidence>
<dbReference type="InterPro" id="IPR017853">
    <property type="entry name" value="GH"/>
</dbReference>
<comment type="caution">
    <text evidence="2">The sequence shown here is derived from an EMBL/GenBank/DDBJ whole genome shotgun (WGS) entry which is preliminary data.</text>
</comment>
<dbReference type="Proteomes" id="UP000078348">
    <property type="component" value="Unassembled WGS sequence"/>
</dbReference>
<dbReference type="EMBL" id="LXWW01000549">
    <property type="protein sequence ID" value="OAO12342.1"/>
    <property type="molecule type" value="Genomic_DNA"/>
</dbReference>
<keyword evidence="3" id="KW-1185">Reference proteome</keyword>
<name>A0A196S8C8_BLAHN</name>
<dbReference type="SUPFAM" id="SSF81296">
    <property type="entry name" value="E set domains"/>
    <property type="match status" value="1"/>
</dbReference>
<accession>A0A196S8C8</accession>
<sequence length="613" mass="68892">MAIYVVSWGLIILWIVLFVLVYFKVLTWGERNVCPPGFDYGECEKKDFLDTYVWKPMKTYIVNNVECKHGVAFRIWSPLVEQVQVSITDYTKTSTYNMKRQNDGAWFVNVCNVDYANSYIFKLITDNGTKECSRLSLGAQGLLHYKEESQQNQIIASIEGNMLPLADISSMVVYQVFIPAFINMMDSEYYFFQMVSKISYFTSLGINTVQFFPVEQYSCSLLGPEADCWQDVSIEYPGIINSFFGSTSLFRDLVLRFHQSGIRVLLEVNWSLFSADSILFDNDCDGSWGSFFRPGAAAQVGSRRKLDFSTLKLARGYAERVLTRWRREVGVDGIVWDDAGCLLYAGQRCLEGLGTVDLDGLFFLRELRRGADYLHIADFSDTLADSAFAASYDRGLTAALQVALEEEKLRASELAELLTRVGGATRHLFCFEDRHTSQTRFVARDDSDPAHRLRLQAVGLAFFNAAPFAATPAAIDWSFLADATHAQTRLLALTRALIAVRLELQLHAGKLQVRWWDDELGLLCYVVENPVATLLGVINTSSVDYAMDEVAVPAPTVQGKTWTSVFSSESPSYSSYFSEETSEVRNAPCADASYDNCITTSFHSTSVRLFAAM</sequence>
<keyword evidence="1" id="KW-1133">Transmembrane helix</keyword>
<evidence type="ECO:0000313" key="2">
    <source>
        <dbReference type="EMBL" id="OAO12342.1"/>
    </source>
</evidence>
<keyword evidence="1" id="KW-0472">Membrane</keyword>
<protein>
    <submittedName>
        <fullName evidence="2">Alpha-amylase</fullName>
    </submittedName>
</protein>
<dbReference type="OrthoDB" id="204980at2759"/>
<dbReference type="AlphaFoldDB" id="A0A196S8C8"/>
<proteinExistence type="predicted"/>
<organism evidence="2 3">
    <name type="scientific">Blastocystis sp. subtype 1 (strain ATCC 50177 / NandII)</name>
    <dbReference type="NCBI Taxonomy" id="478820"/>
    <lineage>
        <taxon>Eukaryota</taxon>
        <taxon>Sar</taxon>
        <taxon>Stramenopiles</taxon>
        <taxon>Bigyra</taxon>
        <taxon>Opalozoa</taxon>
        <taxon>Opalinata</taxon>
        <taxon>Blastocystidae</taxon>
        <taxon>Blastocystis</taxon>
    </lineage>
</organism>
<dbReference type="Gene3D" id="3.20.20.80">
    <property type="entry name" value="Glycosidases"/>
    <property type="match status" value="1"/>
</dbReference>
<keyword evidence="1" id="KW-0812">Transmembrane</keyword>